<feature type="chain" id="PRO_5016623030" description="Lipoprotein" evidence="1">
    <location>
        <begin position="19"/>
        <end position="131"/>
    </location>
</feature>
<dbReference type="Proteomes" id="UP000254209">
    <property type="component" value="Unassembled WGS sequence"/>
</dbReference>
<dbReference type="AlphaFoldDB" id="A0A376BU75"/>
<keyword evidence="1" id="KW-0732">Signal</keyword>
<dbReference type="RefSeq" id="WP_034293744.1">
    <property type="nucleotide sequence ID" value="NZ_CP091519.2"/>
</dbReference>
<evidence type="ECO:0000256" key="1">
    <source>
        <dbReference type="SAM" id="SignalP"/>
    </source>
</evidence>
<name>A0A376BU75_9NEIS</name>
<evidence type="ECO:0000313" key="3">
    <source>
        <dbReference type="Proteomes" id="UP000254209"/>
    </source>
</evidence>
<protein>
    <recommendedName>
        <fullName evidence="4">Lipoprotein</fullName>
    </recommendedName>
</protein>
<organism evidence="2 3">
    <name type="scientific">Alysiella crassa</name>
    <dbReference type="NCBI Taxonomy" id="153491"/>
    <lineage>
        <taxon>Bacteria</taxon>
        <taxon>Pseudomonadati</taxon>
        <taxon>Pseudomonadota</taxon>
        <taxon>Betaproteobacteria</taxon>
        <taxon>Neisseriales</taxon>
        <taxon>Neisseriaceae</taxon>
        <taxon>Alysiella</taxon>
    </lineage>
</organism>
<reference evidence="2 3" key="1">
    <citation type="submission" date="2018-06" db="EMBL/GenBank/DDBJ databases">
        <authorList>
            <consortium name="Pathogen Informatics"/>
            <person name="Doyle S."/>
        </authorList>
    </citation>
    <scope>NUCLEOTIDE SEQUENCE [LARGE SCALE GENOMIC DNA]</scope>
    <source>
        <strain evidence="2 3">NCTC10283</strain>
    </source>
</reference>
<proteinExistence type="predicted"/>
<feature type="signal peptide" evidence="1">
    <location>
        <begin position="1"/>
        <end position="18"/>
    </location>
</feature>
<dbReference type="EMBL" id="UFSO01000003">
    <property type="protein sequence ID" value="SSY80398.1"/>
    <property type="molecule type" value="Genomic_DNA"/>
</dbReference>
<accession>A0A376BU75</accession>
<dbReference type="PROSITE" id="PS51257">
    <property type="entry name" value="PROKAR_LIPOPROTEIN"/>
    <property type="match status" value="1"/>
</dbReference>
<evidence type="ECO:0000313" key="2">
    <source>
        <dbReference type="EMBL" id="SSY80398.1"/>
    </source>
</evidence>
<dbReference type="STRING" id="1120980.GCA_000745955_01709"/>
<evidence type="ECO:0008006" key="4">
    <source>
        <dbReference type="Google" id="ProtNLM"/>
    </source>
</evidence>
<gene>
    <name evidence="2" type="ORF">NCTC10283_01957</name>
</gene>
<keyword evidence="3" id="KW-1185">Reference proteome</keyword>
<sequence>MKKLPFMIMVLLSLSACSHTELPVFDDSMKHLWLSLPTQTFGNLKQRQATPAETAVWQNWLMKYGKTFRARKIDEFRVSELPHWCIRFDNNQNGETVFCRYGGRIDYGLEVLSNHHEALVAADKLIENSNQ</sequence>